<dbReference type="Proteomes" id="UP001107558">
    <property type="component" value="Chromosome 4"/>
</dbReference>
<gene>
    <name evidence="1" type="ORF">PVAND_016677</name>
</gene>
<accession>A0A9J6BH10</accession>
<name>A0A9J6BH10_POLVA</name>
<dbReference type="AlphaFoldDB" id="A0A9J6BH10"/>
<comment type="caution">
    <text evidence="1">The sequence shown here is derived from an EMBL/GenBank/DDBJ whole genome shotgun (WGS) entry which is preliminary data.</text>
</comment>
<reference evidence="1" key="1">
    <citation type="submission" date="2021-03" db="EMBL/GenBank/DDBJ databases">
        <title>Chromosome level genome of the anhydrobiotic midge Polypedilum vanderplanki.</title>
        <authorList>
            <person name="Yoshida Y."/>
            <person name="Kikawada T."/>
            <person name="Gusev O."/>
        </authorList>
    </citation>
    <scope>NUCLEOTIDE SEQUENCE</scope>
    <source>
        <strain evidence="1">NIAS01</strain>
        <tissue evidence="1">Whole body or cell culture</tissue>
    </source>
</reference>
<evidence type="ECO:0000313" key="2">
    <source>
        <dbReference type="Proteomes" id="UP001107558"/>
    </source>
</evidence>
<proteinExistence type="predicted"/>
<organism evidence="1 2">
    <name type="scientific">Polypedilum vanderplanki</name>
    <name type="common">Sleeping chironomid midge</name>
    <dbReference type="NCBI Taxonomy" id="319348"/>
    <lineage>
        <taxon>Eukaryota</taxon>
        <taxon>Metazoa</taxon>
        <taxon>Ecdysozoa</taxon>
        <taxon>Arthropoda</taxon>
        <taxon>Hexapoda</taxon>
        <taxon>Insecta</taxon>
        <taxon>Pterygota</taxon>
        <taxon>Neoptera</taxon>
        <taxon>Endopterygota</taxon>
        <taxon>Diptera</taxon>
        <taxon>Nematocera</taxon>
        <taxon>Chironomoidea</taxon>
        <taxon>Chironomidae</taxon>
        <taxon>Chironominae</taxon>
        <taxon>Polypedilum</taxon>
        <taxon>Polypedilum</taxon>
    </lineage>
</organism>
<evidence type="ECO:0000313" key="1">
    <source>
        <dbReference type="EMBL" id="KAG5668750.1"/>
    </source>
</evidence>
<keyword evidence="2" id="KW-1185">Reference proteome</keyword>
<dbReference type="EMBL" id="JADBJN010000004">
    <property type="protein sequence ID" value="KAG5668750.1"/>
    <property type="molecule type" value="Genomic_DNA"/>
</dbReference>
<sequence length="163" mass="19318">MAHISDFTEDYIKSTFPNFINSQGIEIFDFEDFICLEFQIIVEKTANFLPTKNFFKPIFNFFIKPKLEQKSYKRYFYEIKFFDKVTGKFLGSSKDEAVKNLVNFGNDEFVKRNFKEALRLLETAFRNSEDGSKEAKIYRELVEITRTAIEAEKDLVEKLRHSL</sequence>
<protein>
    <submittedName>
        <fullName evidence="1">Uncharacterized protein</fullName>
    </submittedName>
</protein>